<dbReference type="Proteomes" id="UP000187191">
    <property type="component" value="Chromosome"/>
</dbReference>
<gene>
    <name evidence="1" type="ORF">A7J05_00855</name>
</gene>
<accession>A0ABN4VFB4</accession>
<evidence type="ECO:0000313" key="1">
    <source>
        <dbReference type="EMBL" id="APY84522.1"/>
    </source>
</evidence>
<reference evidence="1 2" key="1">
    <citation type="submission" date="2016-05" db="EMBL/GenBank/DDBJ databases">
        <authorList>
            <person name="Gu J."/>
        </authorList>
    </citation>
    <scope>NUCLEOTIDE SEQUENCE [LARGE SCALE GENOMIC DNA]</scope>
    <source>
        <strain evidence="1 2">ACCC40021</strain>
    </source>
</reference>
<keyword evidence="2" id="KW-1185">Reference proteome</keyword>
<evidence type="ECO:0008006" key="3">
    <source>
        <dbReference type="Google" id="ProtNLM"/>
    </source>
</evidence>
<sequence length="247" mass="26098">MDAQPDAPRGRLRLDLLRQAEGNPLAIVDLHRAARVGAGPAPASPVSAPRLDGLPKDTRRALLYASAALREEELRIVMAALGTDDLTVRTPAEEADLIGIPDGRLTFGHPLARAAALCQQPAKLRQRAHRDLAAAEGQSPAYRAWHLAAAAIGPDEEVASALERATAAHAASTGDHFASAKALEQAARLSGNDVGRARRLAAAMAAASTLGDPEWVRDLYAEFSRVGPDVHAEFSVGRDPDLRCKAV</sequence>
<dbReference type="RefSeq" id="WP_076681937.1">
    <property type="nucleotide sequence ID" value="NZ_CP015588.1"/>
</dbReference>
<name>A0ABN4VFB4_9ACTN</name>
<proteinExistence type="predicted"/>
<organism evidence="1 2">
    <name type="scientific">Streptomyces alfalfae</name>
    <dbReference type="NCBI Taxonomy" id="1642299"/>
    <lineage>
        <taxon>Bacteria</taxon>
        <taxon>Bacillati</taxon>
        <taxon>Actinomycetota</taxon>
        <taxon>Actinomycetes</taxon>
        <taxon>Kitasatosporales</taxon>
        <taxon>Streptomycetaceae</taxon>
        <taxon>Streptomyces</taxon>
    </lineage>
</organism>
<dbReference type="EMBL" id="CP015588">
    <property type="protein sequence ID" value="APY84522.1"/>
    <property type="molecule type" value="Genomic_DNA"/>
</dbReference>
<evidence type="ECO:0000313" key="2">
    <source>
        <dbReference type="Proteomes" id="UP000187191"/>
    </source>
</evidence>
<protein>
    <recommendedName>
        <fullName evidence="3">Transcriptional regulator</fullName>
    </recommendedName>
</protein>